<feature type="region of interest" description="Disordered" evidence="1">
    <location>
        <begin position="90"/>
        <end position="111"/>
    </location>
</feature>
<comment type="caution">
    <text evidence="3">The sequence shown here is derived from an EMBL/GenBank/DDBJ whole genome shotgun (WGS) entry which is preliminary data.</text>
</comment>
<evidence type="ECO:0000256" key="1">
    <source>
        <dbReference type="SAM" id="MobiDB-lite"/>
    </source>
</evidence>
<reference evidence="3" key="1">
    <citation type="submission" date="2017-08" db="EMBL/GenBank/DDBJ databases">
        <authorList>
            <person name="Polle J.E."/>
            <person name="Barry K."/>
            <person name="Cushman J."/>
            <person name="Schmutz J."/>
            <person name="Tran D."/>
            <person name="Hathwaick L.T."/>
            <person name="Yim W.C."/>
            <person name="Jenkins J."/>
            <person name="Mckie-Krisberg Z.M."/>
            <person name="Prochnik S."/>
            <person name="Lindquist E."/>
            <person name="Dockter R.B."/>
            <person name="Adam C."/>
            <person name="Molina H."/>
            <person name="Bunkerborg J."/>
            <person name="Jin E."/>
            <person name="Buchheim M."/>
            <person name="Magnuson J."/>
        </authorList>
    </citation>
    <scope>NUCLEOTIDE SEQUENCE</scope>
    <source>
        <strain evidence="3">CCAP 19/18</strain>
    </source>
</reference>
<keyword evidence="4" id="KW-1185">Reference proteome</keyword>
<feature type="non-terminal residue" evidence="3">
    <location>
        <position position="111"/>
    </location>
</feature>
<feature type="chain" id="PRO_5045199188" evidence="2">
    <location>
        <begin position="23"/>
        <end position="111"/>
    </location>
</feature>
<evidence type="ECO:0000313" key="4">
    <source>
        <dbReference type="Proteomes" id="UP000815325"/>
    </source>
</evidence>
<evidence type="ECO:0000313" key="3">
    <source>
        <dbReference type="EMBL" id="KAF5826002.1"/>
    </source>
</evidence>
<gene>
    <name evidence="3" type="ORF">DUNSADRAFT_5430</name>
</gene>
<protein>
    <submittedName>
        <fullName evidence="3">Uncharacterized protein</fullName>
    </submittedName>
</protein>
<name>A0ABQ7FV96_DUNSA</name>
<dbReference type="EMBL" id="MU071522">
    <property type="protein sequence ID" value="KAF5826002.1"/>
    <property type="molecule type" value="Genomic_DNA"/>
</dbReference>
<evidence type="ECO:0000256" key="2">
    <source>
        <dbReference type="SAM" id="SignalP"/>
    </source>
</evidence>
<proteinExistence type="predicted"/>
<sequence length="111" mass="11987">MQQAPLGLLLLTLFLVASKGNGRGTCSNPDELDSSLGEIHMKNIDICGSNTFTSDFCGWLDPPGSCNEPTKGDEYVLLLGQYPLHREVTVETEKASDADVAEWGTRGDDPD</sequence>
<feature type="signal peptide" evidence="2">
    <location>
        <begin position="1"/>
        <end position="22"/>
    </location>
</feature>
<keyword evidence="2" id="KW-0732">Signal</keyword>
<dbReference type="Proteomes" id="UP000815325">
    <property type="component" value="Unassembled WGS sequence"/>
</dbReference>
<accession>A0ABQ7FV96</accession>
<organism evidence="3 4">
    <name type="scientific">Dunaliella salina</name>
    <name type="common">Green alga</name>
    <name type="synonym">Protococcus salinus</name>
    <dbReference type="NCBI Taxonomy" id="3046"/>
    <lineage>
        <taxon>Eukaryota</taxon>
        <taxon>Viridiplantae</taxon>
        <taxon>Chlorophyta</taxon>
        <taxon>core chlorophytes</taxon>
        <taxon>Chlorophyceae</taxon>
        <taxon>CS clade</taxon>
        <taxon>Chlamydomonadales</taxon>
        <taxon>Dunaliellaceae</taxon>
        <taxon>Dunaliella</taxon>
    </lineage>
</organism>